<evidence type="ECO:0000313" key="2">
    <source>
        <dbReference type="EMBL" id="KAG9069615.1"/>
    </source>
</evidence>
<protein>
    <submittedName>
        <fullName evidence="2">Uncharacterized protein</fullName>
    </submittedName>
</protein>
<reference evidence="2" key="1">
    <citation type="submission" date="2021-06" db="EMBL/GenBank/DDBJ databases">
        <title>Genome Sequence of Mortierella hyaline Strain SCG-10, a Cold-Adapted, Nitrate-Reducing Fungus Isolated from Soil in Minnesota, USA.</title>
        <authorList>
            <person name="Aldossari N."/>
        </authorList>
    </citation>
    <scope>NUCLEOTIDE SEQUENCE</scope>
    <source>
        <strain evidence="2">SCG-10</strain>
    </source>
</reference>
<gene>
    <name evidence="2" type="ORF">KI688_010519</name>
</gene>
<dbReference type="Gene3D" id="2.80.10.50">
    <property type="match status" value="1"/>
</dbReference>
<feature type="signal peptide" evidence="1">
    <location>
        <begin position="1"/>
        <end position="24"/>
    </location>
</feature>
<sequence>MGTMLRSATSFLVLSLVAIQAVVASTIRPGTYLIQDTRTKLFLSIGPVPRLYPSIDVAVRLFPESSPFLEPWTVKEGADGGIIVISARSGVPDKYRITSKENAVIVSVQKKPETWNTEQVGEGPLVVAIKMPYDDKVFTANEDEFPQVTLQPSIGEDNQRFRFIPIERELYHRNRFTVQDTC</sequence>
<keyword evidence="3" id="KW-1185">Reference proteome</keyword>
<evidence type="ECO:0000313" key="3">
    <source>
        <dbReference type="Proteomes" id="UP000707451"/>
    </source>
</evidence>
<evidence type="ECO:0000256" key="1">
    <source>
        <dbReference type="SAM" id="SignalP"/>
    </source>
</evidence>
<comment type="caution">
    <text evidence="2">The sequence shown here is derived from an EMBL/GenBank/DDBJ whole genome shotgun (WGS) entry which is preliminary data.</text>
</comment>
<name>A0A9P7XYB6_9FUNG</name>
<accession>A0A9P7XYB6</accession>
<keyword evidence="1" id="KW-0732">Signal</keyword>
<proteinExistence type="predicted"/>
<dbReference type="EMBL" id="JAHRHY010000005">
    <property type="protein sequence ID" value="KAG9069615.1"/>
    <property type="molecule type" value="Genomic_DNA"/>
</dbReference>
<feature type="chain" id="PRO_5040513256" evidence="1">
    <location>
        <begin position="25"/>
        <end position="182"/>
    </location>
</feature>
<dbReference type="OrthoDB" id="2436199at2759"/>
<dbReference type="AlphaFoldDB" id="A0A9P7XYB6"/>
<dbReference type="CDD" id="cd23714">
    <property type="entry name" value="beta-trefoil_Ricin_MtaL"/>
    <property type="match status" value="1"/>
</dbReference>
<dbReference type="Proteomes" id="UP000707451">
    <property type="component" value="Unassembled WGS sequence"/>
</dbReference>
<organism evidence="2 3">
    <name type="scientific">Linnemannia hyalina</name>
    <dbReference type="NCBI Taxonomy" id="64524"/>
    <lineage>
        <taxon>Eukaryota</taxon>
        <taxon>Fungi</taxon>
        <taxon>Fungi incertae sedis</taxon>
        <taxon>Mucoromycota</taxon>
        <taxon>Mortierellomycotina</taxon>
        <taxon>Mortierellomycetes</taxon>
        <taxon>Mortierellales</taxon>
        <taxon>Mortierellaceae</taxon>
        <taxon>Linnemannia</taxon>
    </lineage>
</organism>